<keyword evidence="5 9" id="KW-0378">Hydrolase</keyword>
<name>A0A8E2JXG5_9PEZI</name>
<evidence type="ECO:0000256" key="2">
    <source>
        <dbReference type="ARBA" id="ARBA00009699"/>
    </source>
</evidence>
<keyword evidence="4 8" id="KW-0732">Signal</keyword>
<dbReference type="InterPro" id="IPR008928">
    <property type="entry name" value="6-hairpin_glycosidase_sf"/>
</dbReference>
<sequence length="268" mass="28189">MRGYSNRDTTTLALTLTLSFALSPSTAAALTLTPSSPNSIRSTASTIAASIAAAYAPGTNLLPPPYYWWESGAGLDSLLTYYHLTGDTTHNAFATTALLSQASPTTDFLLPGLCTGNDDQAWWALAAVSASEFGVPTSGSSGPSWPALAQTVFAEQAARWDPARCGGGMKWKIAPADPGWHYKSAIANGLFFQLAARLARLTGDAATLGWAERAWNWSRAVGLVDAAFNVYDGTDDAKGAGCVDVDRDLWSYNAGVFLYGAAVMAEVT</sequence>
<evidence type="ECO:0000256" key="8">
    <source>
        <dbReference type="SAM" id="SignalP"/>
    </source>
</evidence>
<accession>A0A8E2JXG5</accession>
<keyword evidence="6" id="KW-0325">Glycoprotein</keyword>
<dbReference type="GO" id="GO:0016052">
    <property type="term" value="P:carbohydrate catabolic process"/>
    <property type="evidence" value="ECO:0007669"/>
    <property type="project" value="InterPro"/>
</dbReference>
<dbReference type="Pfam" id="PF03663">
    <property type="entry name" value="Glyco_hydro_76"/>
    <property type="match status" value="1"/>
</dbReference>
<keyword evidence="10" id="KW-1185">Reference proteome</keyword>
<dbReference type="Proteomes" id="UP000250140">
    <property type="component" value="Unassembled WGS sequence"/>
</dbReference>
<feature type="signal peptide" evidence="8">
    <location>
        <begin position="1"/>
        <end position="28"/>
    </location>
</feature>
<gene>
    <name evidence="9" type="ORF">AOQ84DRAFT_283510</name>
</gene>
<evidence type="ECO:0000256" key="3">
    <source>
        <dbReference type="ARBA" id="ARBA00012350"/>
    </source>
</evidence>
<dbReference type="Gene3D" id="1.50.10.20">
    <property type="match status" value="1"/>
</dbReference>
<evidence type="ECO:0000256" key="1">
    <source>
        <dbReference type="ARBA" id="ARBA00001452"/>
    </source>
</evidence>
<reference evidence="9 10" key="1">
    <citation type="journal article" date="2016" name="Nat. Commun.">
        <title>Ectomycorrhizal ecology is imprinted in the genome of the dominant symbiotic fungus Cenococcum geophilum.</title>
        <authorList>
            <consortium name="DOE Joint Genome Institute"/>
            <person name="Peter M."/>
            <person name="Kohler A."/>
            <person name="Ohm R.A."/>
            <person name="Kuo A."/>
            <person name="Krutzmann J."/>
            <person name="Morin E."/>
            <person name="Arend M."/>
            <person name="Barry K.W."/>
            <person name="Binder M."/>
            <person name="Choi C."/>
            <person name="Clum A."/>
            <person name="Copeland A."/>
            <person name="Grisel N."/>
            <person name="Haridas S."/>
            <person name="Kipfer T."/>
            <person name="LaButti K."/>
            <person name="Lindquist E."/>
            <person name="Lipzen A."/>
            <person name="Maire R."/>
            <person name="Meier B."/>
            <person name="Mihaltcheva S."/>
            <person name="Molinier V."/>
            <person name="Murat C."/>
            <person name="Poggeler S."/>
            <person name="Quandt C.A."/>
            <person name="Sperisen C."/>
            <person name="Tritt A."/>
            <person name="Tisserant E."/>
            <person name="Crous P.W."/>
            <person name="Henrissat B."/>
            <person name="Nehls U."/>
            <person name="Egli S."/>
            <person name="Spatafora J.W."/>
            <person name="Grigoriev I.V."/>
            <person name="Martin F.M."/>
        </authorList>
    </citation>
    <scope>NUCLEOTIDE SEQUENCE [LARGE SCALE GENOMIC DNA]</scope>
    <source>
        <strain evidence="9 10">CBS 207.34</strain>
    </source>
</reference>
<proteinExistence type="inferred from homology"/>
<comment type="catalytic activity">
    <reaction evidence="1">
        <text>Random hydrolysis of (1-&gt;6)-alpha-D-mannosidic linkages in unbranched (1-&gt;6)-mannans.</text>
        <dbReference type="EC" id="3.2.1.101"/>
    </reaction>
</comment>
<dbReference type="EC" id="3.2.1.101" evidence="3"/>
<evidence type="ECO:0000313" key="10">
    <source>
        <dbReference type="Proteomes" id="UP000250140"/>
    </source>
</evidence>
<evidence type="ECO:0000313" key="9">
    <source>
        <dbReference type="EMBL" id="OCL13250.1"/>
    </source>
</evidence>
<dbReference type="InterPro" id="IPR005198">
    <property type="entry name" value="Glyco_hydro_76"/>
</dbReference>
<dbReference type="GO" id="GO:0009272">
    <property type="term" value="P:fungal-type cell wall biogenesis"/>
    <property type="evidence" value="ECO:0007669"/>
    <property type="project" value="TreeGrafter"/>
</dbReference>
<protein>
    <recommendedName>
        <fullName evidence="3">mannan endo-1,6-alpha-mannosidase</fullName>
        <ecNumber evidence="3">3.2.1.101</ecNumber>
    </recommendedName>
</protein>
<comment type="similarity">
    <text evidence="2">Belongs to the glycosyl hydrolase 76 family.</text>
</comment>
<dbReference type="EMBL" id="KV748759">
    <property type="protein sequence ID" value="OCL13250.1"/>
    <property type="molecule type" value="Genomic_DNA"/>
</dbReference>
<organism evidence="9 10">
    <name type="scientific">Glonium stellatum</name>
    <dbReference type="NCBI Taxonomy" id="574774"/>
    <lineage>
        <taxon>Eukaryota</taxon>
        <taxon>Fungi</taxon>
        <taxon>Dikarya</taxon>
        <taxon>Ascomycota</taxon>
        <taxon>Pezizomycotina</taxon>
        <taxon>Dothideomycetes</taxon>
        <taxon>Pleosporomycetidae</taxon>
        <taxon>Gloniales</taxon>
        <taxon>Gloniaceae</taxon>
        <taxon>Glonium</taxon>
    </lineage>
</organism>
<keyword evidence="7" id="KW-0326">Glycosidase</keyword>
<dbReference type="PANTHER" id="PTHR12145:SF36">
    <property type="entry name" value="MANNAN ENDO-1,6-ALPHA-MANNOSIDASE DCW1"/>
    <property type="match status" value="1"/>
</dbReference>
<evidence type="ECO:0000256" key="7">
    <source>
        <dbReference type="ARBA" id="ARBA00023295"/>
    </source>
</evidence>
<feature type="chain" id="PRO_5034146848" description="mannan endo-1,6-alpha-mannosidase" evidence="8">
    <location>
        <begin position="29"/>
        <end position="268"/>
    </location>
</feature>
<feature type="non-terminal residue" evidence="9">
    <location>
        <position position="268"/>
    </location>
</feature>
<dbReference type="OrthoDB" id="4187847at2759"/>
<evidence type="ECO:0000256" key="4">
    <source>
        <dbReference type="ARBA" id="ARBA00022729"/>
    </source>
</evidence>
<evidence type="ECO:0000256" key="6">
    <source>
        <dbReference type="ARBA" id="ARBA00023180"/>
    </source>
</evidence>
<dbReference type="InterPro" id="IPR014480">
    <property type="entry name" value="Mannan-1_6-alpha_mannosidase"/>
</dbReference>
<dbReference type="AlphaFoldDB" id="A0A8E2JXG5"/>
<evidence type="ECO:0000256" key="5">
    <source>
        <dbReference type="ARBA" id="ARBA00022801"/>
    </source>
</evidence>
<dbReference type="PANTHER" id="PTHR12145">
    <property type="entry name" value="MANNAN ENDO-1,6-ALPHA-MANNOSIDASE DCW1"/>
    <property type="match status" value="1"/>
</dbReference>
<dbReference type="SUPFAM" id="SSF48208">
    <property type="entry name" value="Six-hairpin glycosidases"/>
    <property type="match status" value="1"/>
</dbReference>
<dbReference type="GO" id="GO:0008496">
    <property type="term" value="F:mannan endo-1,6-alpha-mannosidase activity"/>
    <property type="evidence" value="ECO:0007669"/>
    <property type="project" value="UniProtKB-EC"/>
</dbReference>